<name>A0A8A4ZIE5_9MICO</name>
<dbReference type="RefSeq" id="WP_227424626.1">
    <property type="nucleotide sequence ID" value="NZ_CP071868.1"/>
</dbReference>
<organism evidence="1 2">
    <name type="scientific">Pengzhenrongella sicca</name>
    <dbReference type="NCBI Taxonomy" id="2819238"/>
    <lineage>
        <taxon>Bacteria</taxon>
        <taxon>Bacillati</taxon>
        <taxon>Actinomycetota</taxon>
        <taxon>Actinomycetes</taxon>
        <taxon>Micrococcales</taxon>
        <taxon>Pengzhenrongella</taxon>
    </lineage>
</organism>
<dbReference type="KEGG" id="psic:J4E96_04645"/>
<sequence>MLLRRLARPLLASWFVTEGLDAARRPGAHVAFARPAVDGLLAKTTGIPRPSDGQLRTIIQAHGAATALAGLALATGKAPRTAALVLAVLTLPIAAASLPGGKTADAALTPELRRERRDRFVRSLAFTGAALLTGVDTEGRPGVSWRLAKARQVASARTGAAASGAVEHAKAVVSH</sequence>
<dbReference type="EMBL" id="CP071868">
    <property type="protein sequence ID" value="QTE30297.1"/>
    <property type="molecule type" value="Genomic_DNA"/>
</dbReference>
<evidence type="ECO:0000313" key="2">
    <source>
        <dbReference type="Proteomes" id="UP000663937"/>
    </source>
</evidence>
<dbReference type="AlphaFoldDB" id="A0A8A4ZIE5"/>
<reference evidence="1" key="1">
    <citation type="submission" date="2021-03" db="EMBL/GenBank/DDBJ databases">
        <title>Pengzhenrongella sicca gen. nov., sp. nov., a new member of suborder Micrococcineae isolated from High-Arctic tundra soil.</title>
        <authorList>
            <person name="Peng F."/>
        </authorList>
    </citation>
    <scope>NUCLEOTIDE SEQUENCE</scope>
    <source>
        <strain evidence="1">LRZ-2</strain>
    </source>
</reference>
<proteinExistence type="predicted"/>
<gene>
    <name evidence="1" type="ORF">J4E96_04645</name>
</gene>
<evidence type="ECO:0000313" key="1">
    <source>
        <dbReference type="EMBL" id="QTE30297.1"/>
    </source>
</evidence>
<dbReference type="Proteomes" id="UP000663937">
    <property type="component" value="Chromosome"/>
</dbReference>
<keyword evidence="2" id="KW-1185">Reference proteome</keyword>
<protein>
    <submittedName>
        <fullName evidence="1">DoxX family protein</fullName>
    </submittedName>
</protein>
<accession>A0A8A4ZIE5</accession>